<reference evidence="2 3" key="1">
    <citation type="submission" date="2018-05" db="EMBL/GenBank/DDBJ databases">
        <title>Genome of Sphingosinicella humi QZX222.</title>
        <authorList>
            <person name="Qiao Z."/>
            <person name="Wang G."/>
        </authorList>
    </citation>
    <scope>NUCLEOTIDE SEQUENCE [LARGE SCALE GENOMIC DNA]</scope>
    <source>
        <strain evidence="2 3">QZX222</strain>
    </source>
</reference>
<evidence type="ECO:0000313" key="3">
    <source>
        <dbReference type="Proteomes" id="UP000245916"/>
    </source>
</evidence>
<dbReference type="EMBL" id="QFFF01000001">
    <property type="protein sequence ID" value="PWG01443.1"/>
    <property type="molecule type" value="Genomic_DNA"/>
</dbReference>
<dbReference type="OrthoDB" id="5998965at2"/>
<keyword evidence="1" id="KW-0812">Transmembrane</keyword>
<proteinExistence type="predicted"/>
<dbReference type="Proteomes" id="UP000245916">
    <property type="component" value="Unassembled WGS sequence"/>
</dbReference>
<sequence length="146" mass="16297">MALTATRVLEASASGADEVSLTRLYVLRATYLLLIVGLGGMIVPEIVAHPITERGIIPALLGGVWALAFLGLRYPLQMLPLLMFEFLWKVIWVVAYGLPQWSSGQLTPVTTEDLKATLFGVILMPLVIPWGYVWRRYVKQAGDRWQ</sequence>
<keyword evidence="1" id="KW-1133">Transmembrane helix</keyword>
<comment type="caution">
    <text evidence="2">The sequence shown here is derived from an EMBL/GenBank/DDBJ whole genome shotgun (WGS) entry which is preliminary data.</text>
</comment>
<feature type="transmembrane region" description="Helical" evidence="1">
    <location>
        <begin position="79"/>
        <end position="98"/>
    </location>
</feature>
<evidence type="ECO:0008006" key="4">
    <source>
        <dbReference type="Google" id="ProtNLM"/>
    </source>
</evidence>
<feature type="transmembrane region" description="Helical" evidence="1">
    <location>
        <begin position="118"/>
        <end position="134"/>
    </location>
</feature>
<dbReference type="RefSeq" id="WP_109269583.1">
    <property type="nucleotide sequence ID" value="NZ_QFFF01000001.1"/>
</dbReference>
<keyword evidence="1" id="KW-0472">Membrane</keyword>
<feature type="transmembrane region" description="Helical" evidence="1">
    <location>
        <begin position="55"/>
        <end position="72"/>
    </location>
</feature>
<keyword evidence="3" id="KW-1185">Reference proteome</keyword>
<feature type="transmembrane region" description="Helical" evidence="1">
    <location>
        <begin position="25"/>
        <end position="43"/>
    </location>
</feature>
<dbReference type="AlphaFoldDB" id="A0A2U2IZC3"/>
<name>A0A2U2IZC3_9SPHN</name>
<evidence type="ECO:0000256" key="1">
    <source>
        <dbReference type="SAM" id="Phobius"/>
    </source>
</evidence>
<protein>
    <recommendedName>
        <fullName evidence="4">DUF2569 domain-containing protein</fullName>
    </recommendedName>
</protein>
<accession>A0A2U2IZC3</accession>
<evidence type="ECO:0000313" key="2">
    <source>
        <dbReference type="EMBL" id="PWG01443.1"/>
    </source>
</evidence>
<gene>
    <name evidence="2" type="ORF">DF286_00075</name>
</gene>
<organism evidence="2 3">
    <name type="scientific">Allosphingosinicella humi</name>
    <dbReference type="NCBI Taxonomy" id="2068657"/>
    <lineage>
        <taxon>Bacteria</taxon>
        <taxon>Pseudomonadati</taxon>
        <taxon>Pseudomonadota</taxon>
        <taxon>Alphaproteobacteria</taxon>
        <taxon>Sphingomonadales</taxon>
        <taxon>Sphingomonadaceae</taxon>
        <taxon>Allosphingosinicella</taxon>
    </lineage>
</organism>